<proteinExistence type="predicted"/>
<dbReference type="GO" id="GO:0004535">
    <property type="term" value="F:poly(A)-specific ribonuclease activity"/>
    <property type="evidence" value="ECO:0007669"/>
    <property type="project" value="InterPro"/>
</dbReference>
<sequence>MEAPGEGPSSSASSGAERAGDPLAPSGDPFARMAVSDVAFQSVWRSNCAAEFSVILNRVRRRPRRLYISVDQEFCGGASVNPLHWPQDPENWYDYLSTFVHAGDVLQIGLALALEQPPGVPPEPVMARSYHPDTITFLLGHGHDLTRHKNEGVLPELACAALLRELPFGDPSVTWIWYHGDKDVAFLFKLLQRSGRLPPERHSFLQLVHDKLPSLYDVKVMAQVVQSGYKGGLRRPAGMVRVERIGNAHQASSDAILTMACFSELCKRCVHAKLLCRRGLLSGLEQIHPAVLNARSIDDKRQHMVVEVKSWNFDDEARRITELVPNNFSTIMCDVTLPGLSSPSLLTSDARREYELVKGALTQRVEDIGEVILGFANAEGLLGWGCLWKFSFDLGDAFSEDGMPTLKQQCAPASKFWALMAACGALHHPGTMWLSCHGGYGFAWMINFFLSPLPLPKKLDDYVQMRAALWPSLYDVALIAHWCADVQFRAPGCKGKLLDLARSLTVPVAEDLTSSSIDGVDRALLLLKCFRKVSALPEFSCVQWPSLSGVELCSAAVGHAQGVLTRDSQ</sequence>
<dbReference type="AlphaFoldDB" id="A0A368QEI0"/>
<dbReference type="SUPFAM" id="SSF53098">
    <property type="entry name" value="Ribonuclease H-like"/>
    <property type="match status" value="2"/>
</dbReference>
<gene>
    <name evidence="2" type="ORF">SETIT_3G125600v2</name>
</gene>
<dbReference type="InterPro" id="IPR036397">
    <property type="entry name" value="RNaseH_sf"/>
</dbReference>
<dbReference type="GO" id="GO:0003676">
    <property type="term" value="F:nucleic acid binding"/>
    <property type="evidence" value="ECO:0007669"/>
    <property type="project" value="InterPro"/>
</dbReference>
<feature type="region of interest" description="Disordered" evidence="1">
    <location>
        <begin position="1"/>
        <end position="27"/>
    </location>
</feature>
<name>A0A368QEI0_SETIT</name>
<dbReference type="PANTHER" id="PTHR10797">
    <property type="entry name" value="CCR4-NOT TRANSCRIPTION COMPLEX SUBUNIT"/>
    <property type="match status" value="1"/>
</dbReference>
<protein>
    <submittedName>
        <fullName evidence="2">Uncharacterized protein</fullName>
    </submittedName>
</protein>
<feature type="compositionally biased region" description="Low complexity" evidence="1">
    <location>
        <begin position="1"/>
        <end position="17"/>
    </location>
</feature>
<dbReference type="InterPro" id="IPR039637">
    <property type="entry name" value="CNOT7/CNOT8/Pop2"/>
</dbReference>
<dbReference type="OrthoDB" id="693891at2759"/>
<feature type="non-terminal residue" evidence="2">
    <location>
        <position position="569"/>
    </location>
</feature>
<reference evidence="2" key="2">
    <citation type="submission" date="2015-07" db="EMBL/GenBank/DDBJ databases">
        <authorList>
            <person name="Noorani M."/>
        </authorList>
    </citation>
    <scope>NUCLEOTIDE SEQUENCE</scope>
    <source>
        <strain evidence="2">Yugu1</strain>
    </source>
</reference>
<organism evidence="2">
    <name type="scientific">Setaria italica</name>
    <name type="common">Foxtail millet</name>
    <name type="synonym">Panicum italicum</name>
    <dbReference type="NCBI Taxonomy" id="4555"/>
    <lineage>
        <taxon>Eukaryota</taxon>
        <taxon>Viridiplantae</taxon>
        <taxon>Streptophyta</taxon>
        <taxon>Embryophyta</taxon>
        <taxon>Tracheophyta</taxon>
        <taxon>Spermatophyta</taxon>
        <taxon>Magnoliopsida</taxon>
        <taxon>Liliopsida</taxon>
        <taxon>Poales</taxon>
        <taxon>Poaceae</taxon>
        <taxon>PACMAD clade</taxon>
        <taxon>Panicoideae</taxon>
        <taxon>Panicodae</taxon>
        <taxon>Paniceae</taxon>
        <taxon>Cenchrinae</taxon>
        <taxon>Setaria</taxon>
    </lineage>
</organism>
<dbReference type="GO" id="GO:0030014">
    <property type="term" value="C:CCR4-NOT complex"/>
    <property type="evidence" value="ECO:0007669"/>
    <property type="project" value="InterPro"/>
</dbReference>
<dbReference type="InterPro" id="IPR012337">
    <property type="entry name" value="RNaseH-like_sf"/>
</dbReference>
<evidence type="ECO:0000256" key="1">
    <source>
        <dbReference type="SAM" id="MobiDB-lite"/>
    </source>
</evidence>
<dbReference type="Gene3D" id="3.30.420.10">
    <property type="entry name" value="Ribonuclease H-like superfamily/Ribonuclease H"/>
    <property type="match status" value="2"/>
</dbReference>
<accession>A0A368QEI0</accession>
<evidence type="ECO:0000313" key="2">
    <source>
        <dbReference type="EMBL" id="RCV16283.1"/>
    </source>
</evidence>
<reference evidence="2" key="1">
    <citation type="journal article" date="2012" name="Nat. Biotechnol.">
        <title>Reference genome sequence of the model plant Setaria.</title>
        <authorList>
            <person name="Bennetzen J.L."/>
            <person name="Schmutz J."/>
            <person name="Wang H."/>
            <person name="Percifield R."/>
            <person name="Hawkins J."/>
            <person name="Pontaroli A.C."/>
            <person name="Estep M."/>
            <person name="Feng L."/>
            <person name="Vaughn J.N."/>
            <person name="Grimwood J."/>
            <person name="Jenkins J."/>
            <person name="Barry K."/>
            <person name="Lindquist E."/>
            <person name="Hellsten U."/>
            <person name="Deshpande S."/>
            <person name="Wang X."/>
            <person name="Wu X."/>
            <person name="Mitros T."/>
            <person name="Triplett J."/>
            <person name="Yang X."/>
            <person name="Ye C.Y."/>
            <person name="Mauro-Herrera M."/>
            <person name="Wang L."/>
            <person name="Li P."/>
            <person name="Sharma M."/>
            <person name="Sharma R."/>
            <person name="Ronald P.C."/>
            <person name="Panaud O."/>
            <person name="Kellogg E.A."/>
            <person name="Brutnell T.P."/>
            <person name="Doust A.N."/>
            <person name="Tuskan G.A."/>
            <person name="Rokhsar D."/>
            <person name="Devos K.M."/>
        </authorList>
    </citation>
    <scope>NUCLEOTIDE SEQUENCE [LARGE SCALE GENOMIC DNA]</scope>
    <source>
        <strain evidence="2">Yugu1</strain>
    </source>
</reference>
<dbReference type="EMBL" id="CM003530">
    <property type="protein sequence ID" value="RCV16283.1"/>
    <property type="molecule type" value="Genomic_DNA"/>
</dbReference>
<dbReference type="STRING" id="4555.A0A368QEI0"/>